<dbReference type="EMBL" id="DABXZF010000044">
    <property type="protein sequence ID" value="HAO5923499.1"/>
    <property type="molecule type" value="Genomic_DNA"/>
</dbReference>
<reference evidence="1" key="1">
    <citation type="journal article" date="2018" name="Genome Biol.">
        <title>SKESA: strategic k-mer extension for scrupulous assemblies.</title>
        <authorList>
            <person name="Souvorov A."/>
            <person name="Agarwala R."/>
            <person name="Lipman D.J."/>
        </authorList>
    </citation>
    <scope>NUCLEOTIDE SEQUENCE</scope>
    <source>
        <strain evidence="1">SFBRL218_S4</strain>
    </source>
</reference>
<accession>A0A8H9JV97</accession>
<dbReference type="NCBIfam" id="NF047389">
    <property type="entry name" value="ATPase_Sll1717"/>
    <property type="match status" value="1"/>
</dbReference>
<name>A0A8H9JV97_LISMN</name>
<organism evidence="1">
    <name type="scientific">Listeria monocytogenes</name>
    <dbReference type="NCBI Taxonomy" id="1639"/>
    <lineage>
        <taxon>Bacteria</taxon>
        <taxon>Bacillati</taxon>
        <taxon>Bacillota</taxon>
        <taxon>Bacilli</taxon>
        <taxon>Bacillales</taxon>
        <taxon>Listeriaceae</taxon>
        <taxon>Listeria</taxon>
    </lineage>
</organism>
<proteinExistence type="predicted"/>
<protein>
    <submittedName>
        <fullName evidence="1">Uncharacterized protein</fullName>
    </submittedName>
</protein>
<dbReference type="Proteomes" id="UP000853596">
    <property type="component" value="Unassembled WGS sequence"/>
</dbReference>
<reference evidence="1" key="2">
    <citation type="submission" date="2020-10" db="EMBL/GenBank/DDBJ databases">
        <authorList>
            <consortium name="NCBI Pathogen Detection Project"/>
        </authorList>
    </citation>
    <scope>NUCLEOTIDE SEQUENCE</scope>
    <source>
        <strain evidence="1">SFBRL218_S4</strain>
    </source>
</reference>
<evidence type="ECO:0000313" key="1">
    <source>
        <dbReference type="EMBL" id="HAO5923499.1"/>
    </source>
</evidence>
<gene>
    <name evidence="1" type="ORF">IP987_002718</name>
</gene>
<sequence>MQPYLKEIFLGEPSGEKEANEKNFMEFFYDDNGNVKKILTGDEFIILGLKGTGKTILSKYVESNLKNNRNYHTKVIYTDTFLELKLKDFYDKDISDQELSLFWKWTFLYSIAEVLKEGYKKNRFNYLKLGPYKKLCKFLRDNDIDNVVKIKESSKNSNTNIGVKASSLQNASVSSSINEGQSTSFIRKSYHEKIRELEDLVFACLKNFSIFIFFEDIDEFQSKLFRGATDNENFSFLILSMLEEVKKLNGKMRDCNPNKSKINVLLRDDLIDNIHKYSSNSNKLTAAYTTRLSWISKAHNPWEHPLSEMLLKKNKVRINVL</sequence>
<dbReference type="InterPro" id="IPR059206">
    <property type="entry name" value="Sll1717-like"/>
</dbReference>
<dbReference type="AlphaFoldDB" id="A0A8H9JV97"/>
<comment type="caution">
    <text evidence="1">The sequence shown here is derived from an EMBL/GenBank/DDBJ whole genome shotgun (WGS) entry which is preliminary data.</text>
</comment>